<sequence length="242" mass="26032">MSQHTDVPLFGGAIRGVLPPNWIDASDLREVPDHQELFLSPNTLSNLIVEINQRVSEEDALSTFTTLSQQQPSLAAGSGSAASATPDTINQAAALYHLHDLCDEGDAMEVVAPPRQVELGSLTTNAPSGSSITAYKGIVEFKTAGTRRDQRQPAVESGSAVSGVSMNGGSSSAPPTKALTCHYLLVRLEVQETDLLVFFNVPHEEFDKEGDSKGLSKEEALAEDTLKAIEEKLKIQDWELFV</sequence>
<feature type="region of interest" description="Disordered" evidence="4">
    <location>
        <begin position="146"/>
        <end position="173"/>
    </location>
</feature>
<evidence type="ECO:0008006" key="7">
    <source>
        <dbReference type="Google" id="ProtNLM"/>
    </source>
</evidence>
<accession>A0A9W9KIG6</accession>
<dbReference type="GO" id="GO:0006606">
    <property type="term" value="P:protein import into nucleus"/>
    <property type="evidence" value="ECO:0007669"/>
    <property type="project" value="TreeGrafter"/>
</dbReference>
<evidence type="ECO:0000313" key="5">
    <source>
        <dbReference type="EMBL" id="KAJ5107849.1"/>
    </source>
</evidence>
<dbReference type="Gene3D" id="3.40.1000.10">
    <property type="entry name" value="Mog1/PsbP, alpha/beta/alpha sandwich"/>
    <property type="match status" value="1"/>
</dbReference>
<dbReference type="InterPro" id="IPR016123">
    <property type="entry name" value="Mog1/PsbP_a/b/a-sand"/>
</dbReference>
<dbReference type="InterPro" id="IPR007681">
    <property type="entry name" value="Mog1"/>
</dbReference>
<dbReference type="AlphaFoldDB" id="A0A9W9KIG6"/>
<dbReference type="GO" id="GO:0031267">
    <property type="term" value="F:small GTPase binding"/>
    <property type="evidence" value="ECO:0007669"/>
    <property type="project" value="TreeGrafter"/>
</dbReference>
<keyword evidence="2" id="KW-0813">Transport</keyword>
<dbReference type="PANTHER" id="PTHR15837:SF0">
    <property type="entry name" value="RAN GUANINE NUCLEOTIDE RELEASE FACTOR"/>
    <property type="match status" value="1"/>
</dbReference>
<dbReference type="GO" id="GO:0005085">
    <property type="term" value="F:guanyl-nucleotide exchange factor activity"/>
    <property type="evidence" value="ECO:0007669"/>
    <property type="project" value="TreeGrafter"/>
</dbReference>
<keyword evidence="3" id="KW-0653">Protein transport</keyword>
<proteinExistence type="inferred from homology"/>
<gene>
    <name evidence="5" type="ORF">N7456_004524</name>
</gene>
<feature type="compositionally biased region" description="Low complexity" evidence="4">
    <location>
        <begin position="154"/>
        <end position="173"/>
    </location>
</feature>
<reference evidence="5" key="1">
    <citation type="submission" date="2022-11" db="EMBL/GenBank/DDBJ databases">
        <authorList>
            <person name="Petersen C."/>
        </authorList>
    </citation>
    <scope>NUCLEOTIDE SEQUENCE</scope>
    <source>
        <strain evidence="5">IBT 30069</strain>
    </source>
</reference>
<dbReference type="SUPFAM" id="SSF55724">
    <property type="entry name" value="Mog1p/PsbP-like"/>
    <property type="match status" value="1"/>
</dbReference>
<dbReference type="OrthoDB" id="10255285at2759"/>
<reference evidence="5" key="2">
    <citation type="journal article" date="2023" name="IMA Fungus">
        <title>Comparative genomic study of the Penicillium genus elucidates a diverse pangenome and 15 lateral gene transfer events.</title>
        <authorList>
            <person name="Petersen C."/>
            <person name="Sorensen T."/>
            <person name="Nielsen M.R."/>
            <person name="Sondergaard T.E."/>
            <person name="Sorensen J.L."/>
            <person name="Fitzpatrick D.A."/>
            <person name="Frisvad J.C."/>
            <person name="Nielsen K.L."/>
        </authorList>
    </citation>
    <scope>NUCLEOTIDE SEQUENCE</scope>
    <source>
        <strain evidence="5">IBT 30069</strain>
    </source>
</reference>
<evidence type="ECO:0000256" key="3">
    <source>
        <dbReference type="ARBA" id="ARBA00022927"/>
    </source>
</evidence>
<evidence type="ECO:0000256" key="1">
    <source>
        <dbReference type="ARBA" id="ARBA00010307"/>
    </source>
</evidence>
<comment type="caution">
    <text evidence="5">The sequence shown here is derived from an EMBL/GenBank/DDBJ whole genome shotgun (WGS) entry which is preliminary data.</text>
</comment>
<dbReference type="GO" id="GO:0005634">
    <property type="term" value="C:nucleus"/>
    <property type="evidence" value="ECO:0007669"/>
    <property type="project" value="TreeGrafter"/>
</dbReference>
<dbReference type="EMBL" id="JAPQKH010000003">
    <property type="protein sequence ID" value="KAJ5107849.1"/>
    <property type="molecule type" value="Genomic_DNA"/>
</dbReference>
<organism evidence="5 6">
    <name type="scientific">Penicillium angulare</name>
    <dbReference type="NCBI Taxonomy" id="116970"/>
    <lineage>
        <taxon>Eukaryota</taxon>
        <taxon>Fungi</taxon>
        <taxon>Dikarya</taxon>
        <taxon>Ascomycota</taxon>
        <taxon>Pezizomycotina</taxon>
        <taxon>Eurotiomycetes</taxon>
        <taxon>Eurotiomycetidae</taxon>
        <taxon>Eurotiales</taxon>
        <taxon>Aspergillaceae</taxon>
        <taxon>Penicillium</taxon>
    </lineage>
</organism>
<dbReference type="Pfam" id="PF04603">
    <property type="entry name" value="Mog1"/>
    <property type="match status" value="1"/>
</dbReference>
<comment type="similarity">
    <text evidence="1">Belongs to the MOG1 family.</text>
</comment>
<dbReference type="Proteomes" id="UP001149165">
    <property type="component" value="Unassembled WGS sequence"/>
</dbReference>
<protein>
    <recommendedName>
        <fullName evidence="7">Ran-interacting Mog1 protein</fullName>
    </recommendedName>
</protein>
<evidence type="ECO:0000256" key="4">
    <source>
        <dbReference type="SAM" id="MobiDB-lite"/>
    </source>
</evidence>
<keyword evidence="6" id="KW-1185">Reference proteome</keyword>
<name>A0A9W9KIG6_9EURO</name>
<dbReference type="PANTHER" id="PTHR15837">
    <property type="entry name" value="RAN GUANINE NUCLEOTIDE RELEASE FACTOR"/>
    <property type="match status" value="1"/>
</dbReference>
<evidence type="ECO:0000256" key="2">
    <source>
        <dbReference type="ARBA" id="ARBA00022448"/>
    </source>
</evidence>
<evidence type="ECO:0000313" key="6">
    <source>
        <dbReference type="Proteomes" id="UP001149165"/>
    </source>
</evidence>